<keyword evidence="4" id="KW-0143">Chaperone</keyword>
<dbReference type="AlphaFoldDB" id="A0A839RVY5"/>
<evidence type="ECO:0000256" key="2">
    <source>
        <dbReference type="ARBA" id="ARBA00006411"/>
    </source>
</evidence>
<evidence type="ECO:0000256" key="4">
    <source>
        <dbReference type="ARBA" id="ARBA00023186"/>
    </source>
</evidence>
<dbReference type="Proteomes" id="UP000550714">
    <property type="component" value="Unassembled WGS sequence"/>
</dbReference>
<evidence type="ECO:0000256" key="1">
    <source>
        <dbReference type="ARBA" id="ARBA00004496"/>
    </source>
</evidence>
<gene>
    <name evidence="5" type="ORF">FHS23_000257</name>
</gene>
<keyword evidence="3" id="KW-0963">Cytoplasm</keyword>
<dbReference type="Pfam" id="PF14011">
    <property type="entry name" value="ESX-1_EspG"/>
    <property type="match status" value="1"/>
</dbReference>
<organism evidence="5 6">
    <name type="scientific">Prauserella isguenensis</name>
    <dbReference type="NCBI Taxonomy" id="1470180"/>
    <lineage>
        <taxon>Bacteria</taxon>
        <taxon>Bacillati</taxon>
        <taxon>Actinomycetota</taxon>
        <taxon>Actinomycetes</taxon>
        <taxon>Pseudonocardiales</taxon>
        <taxon>Pseudonocardiaceae</taxon>
        <taxon>Prauserella</taxon>
    </lineage>
</organism>
<accession>A0A839RVY5</accession>
<dbReference type="InterPro" id="IPR025734">
    <property type="entry name" value="EspG"/>
</dbReference>
<evidence type="ECO:0000313" key="6">
    <source>
        <dbReference type="Proteomes" id="UP000550714"/>
    </source>
</evidence>
<protein>
    <recommendedName>
        <fullName evidence="7">ESAT-6 protein secretion system EspG family protein</fullName>
    </recommendedName>
</protein>
<proteinExistence type="inferred from homology"/>
<comment type="similarity">
    <text evidence="2">Belongs to the EspG family.</text>
</comment>
<name>A0A839RVY5_9PSEU</name>
<evidence type="ECO:0000313" key="5">
    <source>
        <dbReference type="EMBL" id="MBB3049262.1"/>
    </source>
</evidence>
<evidence type="ECO:0000256" key="3">
    <source>
        <dbReference type="ARBA" id="ARBA00022490"/>
    </source>
</evidence>
<comment type="caution">
    <text evidence="5">The sequence shown here is derived from an EMBL/GenBank/DDBJ whole genome shotgun (WGS) entry which is preliminary data.</text>
</comment>
<dbReference type="EMBL" id="JACHWU010000001">
    <property type="protein sequence ID" value="MBB3049262.1"/>
    <property type="molecule type" value="Genomic_DNA"/>
</dbReference>
<keyword evidence="6" id="KW-1185">Reference proteome</keyword>
<reference evidence="5 6" key="1">
    <citation type="submission" date="2020-08" db="EMBL/GenBank/DDBJ databases">
        <title>Genomic Encyclopedia of Type Strains, Phase III (KMG-III): the genomes of soil and plant-associated and newly described type strains.</title>
        <authorList>
            <person name="Whitman W."/>
        </authorList>
    </citation>
    <scope>NUCLEOTIDE SEQUENCE [LARGE SCALE GENOMIC DNA]</scope>
    <source>
        <strain evidence="5 6">CECT 8577</strain>
    </source>
</reference>
<sequence>MTAMAVLHRPVVLRRETLLHVWELEGLGETHPVLGARTKYVPMDLTGETNRECFRVLAELGLAAGETPTREFRVALRVLNSPDRDLYCYSETVRGKLQFAAASGGGVTVGVQVDGDLVTLVTTGEDDLVDGFISELPEYPPASIPPLHTTKREFEQRDENHDMFAAKQSPAKQLENTMKAPRLGVHQVYAGGRTSDGGYRNSKPFTVIDIRDRGRVVTFADPDGGIHCLPGDSATLTKTLLATWQSLP</sequence>
<evidence type="ECO:0008006" key="7">
    <source>
        <dbReference type="Google" id="ProtNLM"/>
    </source>
</evidence>
<comment type="subcellular location">
    <subcellularLocation>
        <location evidence="1">Cytoplasm</location>
    </subcellularLocation>
</comment>